<feature type="domain" description="4Fe-4S ferredoxin-type" evidence="8">
    <location>
        <begin position="34"/>
        <end position="64"/>
    </location>
</feature>
<comment type="catalytic activity">
    <reaction evidence="6">
        <text>(R)-lactate + A = pyruvate + AH2</text>
        <dbReference type="Rhea" id="RHEA:15089"/>
        <dbReference type="ChEBI" id="CHEBI:13193"/>
        <dbReference type="ChEBI" id="CHEBI:15361"/>
        <dbReference type="ChEBI" id="CHEBI:16004"/>
        <dbReference type="ChEBI" id="CHEBI:17499"/>
    </reaction>
</comment>
<reference evidence="9 10" key="1">
    <citation type="journal article" date="2017" name="DNA Res.">
        <title>Complete genome sequence and expression profile of the commercial lytic enzyme producer Lysobacter enzymogenes M497-1.</title>
        <authorList>
            <person name="Takami H."/>
            <person name="Toyoda A."/>
            <person name="Uchiyama I."/>
            <person name="Itoh T."/>
            <person name="Takaki Y."/>
            <person name="Arai W."/>
            <person name="Nishi S."/>
            <person name="Kawai M."/>
            <person name="Shinya K."/>
            <person name="Ikeda H."/>
        </authorList>
    </citation>
    <scope>NUCLEOTIDE SEQUENCE [LARGE SCALE GENOMIC DNA]</scope>
    <source>
        <strain evidence="9 10">M497-1</strain>
    </source>
</reference>
<protein>
    <recommendedName>
        <fullName evidence="6">Glycolate oxidase iron-sulfur subunit</fullName>
        <ecNumber evidence="6">1.1.99.14</ecNumber>
    </recommendedName>
</protein>
<dbReference type="Gene3D" id="1.10.1060.10">
    <property type="entry name" value="Alpha-helical ferredoxin"/>
    <property type="match status" value="1"/>
</dbReference>
<evidence type="ECO:0000313" key="10">
    <source>
        <dbReference type="Proteomes" id="UP000218824"/>
    </source>
</evidence>
<evidence type="ECO:0000313" key="9">
    <source>
        <dbReference type="EMBL" id="BAV96428.1"/>
    </source>
</evidence>
<dbReference type="GO" id="GO:0051539">
    <property type="term" value="F:4 iron, 4 sulfur cluster binding"/>
    <property type="evidence" value="ECO:0007669"/>
    <property type="project" value="UniProtKB-UniRule"/>
</dbReference>
<evidence type="ECO:0000256" key="6">
    <source>
        <dbReference type="PIRNR" id="PIRNR000139"/>
    </source>
</evidence>
<sequence length="408" mass="42368">MPAAPSSPAPTGASLPLSGPPAAAQAVPAARPADPLAALADRCVQCGLCLPACPTYGREQVEAESPRGRIALARAWALDTIPATAASDAHLDHCLGCRSCEAVCPAGVEYGRLLVAARNRQRERRPAGWRQRLAEGLAARPRTLAAGLAVYRAAYPLLPAAWRPLPRPPGRVRAASRGAVAPAPQRVALFVGCVADAYEAPLRAALARLCAAVGVELEIVAGQGCCGALHEHAGDTATAAALAARNRAAFAGRGQVLTLASGCHDSLRRSLPAGVDAIDALAFLADRAGALRWRRTPQRVALHLPCTQRNVVRSVPALRRLLAAVPGLEVVELDAGLGCCGASGTQMLTEPTRAAQYRAPLLEQFERSGAQRLLSANVGCRLHLGNGTGAVVQHPLEFLAECLDEAVG</sequence>
<feature type="region of interest" description="Disordered" evidence="7">
    <location>
        <begin position="1"/>
        <end position="23"/>
    </location>
</feature>
<dbReference type="InterPro" id="IPR017900">
    <property type="entry name" value="4Fe4S_Fe_S_CS"/>
</dbReference>
<keyword evidence="3" id="KW-0677">Repeat</keyword>
<keyword evidence="1 6" id="KW-0004">4Fe-4S</keyword>
<organism evidence="9 10">
    <name type="scientific">Lysobacter enzymogenes</name>
    <dbReference type="NCBI Taxonomy" id="69"/>
    <lineage>
        <taxon>Bacteria</taxon>
        <taxon>Pseudomonadati</taxon>
        <taxon>Pseudomonadota</taxon>
        <taxon>Gammaproteobacteria</taxon>
        <taxon>Lysobacterales</taxon>
        <taxon>Lysobacteraceae</taxon>
        <taxon>Lysobacter</taxon>
    </lineage>
</organism>
<name>A0AAU9AJ55_LYSEN</name>
<dbReference type="InterPro" id="IPR004017">
    <property type="entry name" value="Cys_rich_dom"/>
</dbReference>
<keyword evidence="4 6" id="KW-0408">Iron</keyword>
<dbReference type="PROSITE" id="PS00198">
    <property type="entry name" value="4FE4S_FER_1"/>
    <property type="match status" value="2"/>
</dbReference>
<dbReference type="InterPro" id="IPR012257">
    <property type="entry name" value="Glc_ox_4Fe-4S"/>
</dbReference>
<comment type="catalytic activity">
    <reaction evidence="6">
        <text>glycolate + A = glyoxylate + AH2</text>
        <dbReference type="Rhea" id="RHEA:21264"/>
        <dbReference type="ChEBI" id="CHEBI:13193"/>
        <dbReference type="ChEBI" id="CHEBI:17499"/>
        <dbReference type="ChEBI" id="CHEBI:29805"/>
        <dbReference type="ChEBI" id="CHEBI:36655"/>
        <dbReference type="EC" id="1.1.99.14"/>
    </reaction>
</comment>
<dbReference type="GeneID" id="83062833"/>
<dbReference type="Pfam" id="PF13183">
    <property type="entry name" value="Fer4_8"/>
    <property type="match status" value="1"/>
</dbReference>
<comment type="function">
    <text evidence="6">Component of a complex that catalyzes the oxidation of glycolate to glyoxylate.</text>
</comment>
<feature type="compositionally biased region" description="Low complexity" evidence="7">
    <location>
        <begin position="9"/>
        <end position="23"/>
    </location>
</feature>
<comment type="cofactor">
    <cofactor evidence="6">
        <name>[4Fe-4S] cluster</name>
        <dbReference type="ChEBI" id="CHEBI:49883"/>
    </cofactor>
    <text evidence="6">Binds 2 [4Fe-4S] clusters.</text>
</comment>
<dbReference type="RefSeq" id="WP_172437140.1">
    <property type="nucleotide sequence ID" value="NZ_AP014940.1"/>
</dbReference>
<dbReference type="PIRSF" id="PIRSF000139">
    <property type="entry name" value="Glc_ox_4Fe-4S"/>
    <property type="match status" value="1"/>
</dbReference>
<dbReference type="PANTHER" id="PTHR32479:SF17">
    <property type="entry name" value="GLYCOLATE OXIDASE IRON-SULFUR SUBUNIT"/>
    <property type="match status" value="1"/>
</dbReference>
<evidence type="ECO:0000259" key="8">
    <source>
        <dbReference type="PROSITE" id="PS51379"/>
    </source>
</evidence>
<proteinExistence type="predicted"/>
<dbReference type="PANTHER" id="PTHR32479">
    <property type="entry name" value="GLYCOLATE OXIDASE IRON-SULFUR SUBUNIT"/>
    <property type="match status" value="1"/>
</dbReference>
<dbReference type="GO" id="GO:0046872">
    <property type="term" value="F:metal ion binding"/>
    <property type="evidence" value="ECO:0007669"/>
    <property type="project" value="UniProtKB-UniRule"/>
</dbReference>
<dbReference type="SUPFAM" id="SSF46548">
    <property type="entry name" value="alpha-helical ferredoxin"/>
    <property type="match status" value="1"/>
</dbReference>
<keyword evidence="5 6" id="KW-0411">Iron-sulfur</keyword>
<evidence type="ECO:0000256" key="1">
    <source>
        <dbReference type="ARBA" id="ARBA00022485"/>
    </source>
</evidence>
<keyword evidence="6" id="KW-0813">Transport</keyword>
<gene>
    <name evidence="9" type="ORF">LEN_0941</name>
</gene>
<dbReference type="AlphaFoldDB" id="A0AAU9AJ55"/>
<evidence type="ECO:0000256" key="2">
    <source>
        <dbReference type="ARBA" id="ARBA00022723"/>
    </source>
</evidence>
<dbReference type="InterPro" id="IPR017896">
    <property type="entry name" value="4Fe4S_Fe-S-bd"/>
</dbReference>
<evidence type="ECO:0000256" key="7">
    <source>
        <dbReference type="SAM" id="MobiDB-lite"/>
    </source>
</evidence>
<dbReference type="PROSITE" id="PS51379">
    <property type="entry name" value="4FE4S_FER_2"/>
    <property type="match status" value="2"/>
</dbReference>
<keyword evidence="6" id="KW-0249">Electron transport</keyword>
<feature type="domain" description="4Fe-4S ferredoxin-type" evidence="8">
    <location>
        <begin position="85"/>
        <end position="108"/>
    </location>
</feature>
<dbReference type="Proteomes" id="UP000218824">
    <property type="component" value="Chromosome"/>
</dbReference>
<dbReference type="Pfam" id="PF02754">
    <property type="entry name" value="CCG"/>
    <property type="match status" value="2"/>
</dbReference>
<accession>A0AAU9AJ55</accession>
<evidence type="ECO:0000256" key="5">
    <source>
        <dbReference type="ARBA" id="ARBA00023014"/>
    </source>
</evidence>
<dbReference type="EMBL" id="AP014940">
    <property type="protein sequence ID" value="BAV96428.1"/>
    <property type="molecule type" value="Genomic_DNA"/>
</dbReference>
<dbReference type="KEGG" id="lem:LEN_0941"/>
<evidence type="ECO:0000256" key="3">
    <source>
        <dbReference type="ARBA" id="ARBA00022737"/>
    </source>
</evidence>
<evidence type="ECO:0000256" key="4">
    <source>
        <dbReference type="ARBA" id="ARBA00023004"/>
    </source>
</evidence>
<dbReference type="EC" id="1.1.99.14" evidence="6"/>
<dbReference type="GO" id="GO:0019154">
    <property type="term" value="F:glycolate dehydrogenase activity"/>
    <property type="evidence" value="ECO:0007669"/>
    <property type="project" value="UniProtKB-EC"/>
</dbReference>
<dbReference type="InterPro" id="IPR009051">
    <property type="entry name" value="Helical_ferredxn"/>
</dbReference>
<keyword evidence="2 6" id="KW-0479">Metal-binding</keyword>